<name>A0A0E0ADC3_9ORYZ</name>
<feature type="region of interest" description="Disordered" evidence="1">
    <location>
        <begin position="115"/>
        <end position="134"/>
    </location>
</feature>
<accession>A0A0E0ADC3</accession>
<reference evidence="2" key="1">
    <citation type="submission" date="2015-04" db="UniProtKB">
        <authorList>
            <consortium name="EnsemblPlants"/>
        </authorList>
    </citation>
    <scope>IDENTIFICATION</scope>
</reference>
<evidence type="ECO:0000256" key="1">
    <source>
        <dbReference type="SAM" id="MobiDB-lite"/>
    </source>
</evidence>
<dbReference type="AlphaFoldDB" id="A0A0E0ADC3"/>
<organism evidence="2">
    <name type="scientific">Oryza glumipatula</name>
    <dbReference type="NCBI Taxonomy" id="40148"/>
    <lineage>
        <taxon>Eukaryota</taxon>
        <taxon>Viridiplantae</taxon>
        <taxon>Streptophyta</taxon>
        <taxon>Embryophyta</taxon>
        <taxon>Tracheophyta</taxon>
        <taxon>Spermatophyta</taxon>
        <taxon>Magnoliopsida</taxon>
        <taxon>Liliopsida</taxon>
        <taxon>Poales</taxon>
        <taxon>Poaceae</taxon>
        <taxon>BOP clade</taxon>
        <taxon>Oryzoideae</taxon>
        <taxon>Oryzeae</taxon>
        <taxon>Oryzinae</taxon>
        <taxon>Oryza</taxon>
    </lineage>
</organism>
<dbReference type="Gramene" id="OGLUM06G26180.1">
    <property type="protein sequence ID" value="OGLUM06G26180.1"/>
    <property type="gene ID" value="OGLUM06G26180"/>
</dbReference>
<sequence>MVAGRSKTAQEIEEADCKFFWRSTAKGTAPPARASLSPGAAWFGMGGVGTCRDGTIVTKFPGRLDQRTGSRNVYMDELFVNHGGHRAGFAAPSPELCHPWKDGGSIDKGKMVVKSHLARSRRPDSTPVIMKEEN</sequence>
<reference evidence="2" key="2">
    <citation type="submission" date="2018-05" db="EMBL/GenBank/DDBJ databases">
        <title>OgluRS3 (Oryza glumaepatula Reference Sequence Version 3).</title>
        <authorList>
            <person name="Zhang J."/>
            <person name="Kudrna D."/>
            <person name="Lee S."/>
            <person name="Talag J."/>
            <person name="Welchert J."/>
            <person name="Wing R.A."/>
        </authorList>
    </citation>
    <scope>NUCLEOTIDE SEQUENCE [LARGE SCALE GENOMIC DNA]</scope>
</reference>
<evidence type="ECO:0000313" key="3">
    <source>
        <dbReference type="Proteomes" id="UP000026961"/>
    </source>
</evidence>
<proteinExistence type="predicted"/>
<dbReference type="Proteomes" id="UP000026961">
    <property type="component" value="Chromosome 6"/>
</dbReference>
<keyword evidence="3" id="KW-1185">Reference proteome</keyword>
<protein>
    <submittedName>
        <fullName evidence="2">Uncharacterized protein</fullName>
    </submittedName>
</protein>
<evidence type="ECO:0000313" key="2">
    <source>
        <dbReference type="EnsemblPlants" id="OGLUM06G26180.1"/>
    </source>
</evidence>
<dbReference type="EnsemblPlants" id="OGLUM06G26180.1">
    <property type="protein sequence ID" value="OGLUM06G26180.1"/>
    <property type="gene ID" value="OGLUM06G26180"/>
</dbReference>
<dbReference type="HOGENOM" id="CLU_1899629_0_0_1"/>